<sequence length="374" mass="40225">MAFKALQAVVLFFFHFSGAQTIIGSSTSFTTLNLPSNSPSPTKQTVRFWPSLPPSGRSDVPIKVTIRERFTALNAVEQGHRMALPTTQFNPSFIFKIPQNLSMEQISTQPTSSRPRTDTASLALSRALQRQEAATKSPTPPLPTLPSHAGHAEERSIKGTEDGDSQGLGSGRAPTETSEKGKSTVLPAIVAEEMAQYRPQAQTMVSKVTDKETTSLYDQNDETYMLGLTTTSAISTTPHQRPKTAELTDKLGADHPSTDRLQGSAAVASKPTSSSADKQPQIAEQPVMNRIQAGPNPNSSTEQETHTSTTGLPATTPEADWTATSQIIKTAERRNMSTSTAQSQKRGLQRRDKGEKLFHGMGGCGCDGSAKTKV</sequence>
<dbReference type="EMBL" id="JAHUTJ010001277">
    <property type="protein sequence ID" value="MED6264546.1"/>
    <property type="molecule type" value="Genomic_DNA"/>
</dbReference>
<evidence type="ECO:0000256" key="1">
    <source>
        <dbReference type="SAM" id="MobiDB-lite"/>
    </source>
</evidence>
<feature type="compositionally biased region" description="Polar residues" evidence="1">
    <location>
        <begin position="336"/>
        <end position="346"/>
    </location>
</feature>
<feature type="signal peptide" evidence="2">
    <location>
        <begin position="1"/>
        <end position="19"/>
    </location>
</feature>
<proteinExistence type="predicted"/>
<feature type="region of interest" description="Disordered" evidence="1">
    <location>
        <begin position="232"/>
        <end position="374"/>
    </location>
</feature>
<comment type="caution">
    <text evidence="3">The sequence shown here is derived from an EMBL/GenBank/DDBJ whole genome shotgun (WGS) entry which is preliminary data.</text>
</comment>
<reference evidence="3 4" key="1">
    <citation type="submission" date="2021-06" db="EMBL/GenBank/DDBJ databases">
        <authorList>
            <person name="Palmer J.M."/>
        </authorList>
    </citation>
    <scope>NUCLEOTIDE SEQUENCE [LARGE SCALE GENOMIC DNA]</scope>
    <source>
        <strain evidence="3 4">CL_MEX2019</strain>
        <tissue evidence="3">Muscle</tissue>
    </source>
</reference>
<feature type="chain" id="PRO_5047023954" evidence="2">
    <location>
        <begin position="20"/>
        <end position="374"/>
    </location>
</feature>
<feature type="compositionally biased region" description="Low complexity" evidence="1">
    <location>
        <begin position="299"/>
        <end position="310"/>
    </location>
</feature>
<name>A0ABU7CNN3_9TELE</name>
<evidence type="ECO:0000256" key="2">
    <source>
        <dbReference type="SAM" id="SignalP"/>
    </source>
</evidence>
<feature type="compositionally biased region" description="Basic and acidic residues" evidence="1">
    <location>
        <begin position="243"/>
        <end position="258"/>
    </location>
</feature>
<keyword evidence="2" id="KW-0732">Signal</keyword>
<organism evidence="3 4">
    <name type="scientific">Characodon lateralis</name>
    <dbReference type="NCBI Taxonomy" id="208331"/>
    <lineage>
        <taxon>Eukaryota</taxon>
        <taxon>Metazoa</taxon>
        <taxon>Chordata</taxon>
        <taxon>Craniata</taxon>
        <taxon>Vertebrata</taxon>
        <taxon>Euteleostomi</taxon>
        <taxon>Actinopterygii</taxon>
        <taxon>Neopterygii</taxon>
        <taxon>Teleostei</taxon>
        <taxon>Neoteleostei</taxon>
        <taxon>Acanthomorphata</taxon>
        <taxon>Ovalentaria</taxon>
        <taxon>Atherinomorphae</taxon>
        <taxon>Cyprinodontiformes</taxon>
        <taxon>Goodeidae</taxon>
        <taxon>Characodon</taxon>
    </lineage>
</organism>
<protein>
    <submittedName>
        <fullName evidence="3">Uncharacterized protein</fullName>
    </submittedName>
</protein>
<dbReference type="Proteomes" id="UP001352852">
    <property type="component" value="Unassembled WGS sequence"/>
</dbReference>
<accession>A0ABU7CNN3</accession>
<evidence type="ECO:0000313" key="4">
    <source>
        <dbReference type="Proteomes" id="UP001352852"/>
    </source>
</evidence>
<feature type="compositionally biased region" description="Basic and acidic residues" evidence="1">
    <location>
        <begin position="349"/>
        <end position="358"/>
    </location>
</feature>
<gene>
    <name evidence="3" type="ORF">CHARACLAT_016066</name>
</gene>
<feature type="region of interest" description="Disordered" evidence="1">
    <location>
        <begin position="126"/>
        <end position="182"/>
    </location>
</feature>
<keyword evidence="4" id="KW-1185">Reference proteome</keyword>
<feature type="compositionally biased region" description="Basic and acidic residues" evidence="1">
    <location>
        <begin position="150"/>
        <end position="161"/>
    </location>
</feature>
<evidence type="ECO:0000313" key="3">
    <source>
        <dbReference type="EMBL" id="MED6264546.1"/>
    </source>
</evidence>